<accession>A0A4R1BR11</accession>
<dbReference type="SUPFAM" id="SSF52833">
    <property type="entry name" value="Thioredoxin-like"/>
    <property type="match status" value="1"/>
</dbReference>
<protein>
    <recommendedName>
        <fullName evidence="4">Conjugal transfer protein TraF</fullName>
    </recommendedName>
</protein>
<dbReference type="InterPro" id="IPR039555">
    <property type="entry name" value="TraF/TrbB"/>
</dbReference>
<gene>
    <name evidence="2" type="ORF">EZJ19_00910</name>
</gene>
<evidence type="ECO:0000313" key="3">
    <source>
        <dbReference type="Proteomes" id="UP000295443"/>
    </source>
</evidence>
<evidence type="ECO:0000313" key="2">
    <source>
        <dbReference type="EMBL" id="TCJ20164.1"/>
    </source>
</evidence>
<dbReference type="Pfam" id="PF13728">
    <property type="entry name" value="TraF"/>
    <property type="match status" value="1"/>
</dbReference>
<feature type="compositionally biased region" description="Basic and acidic residues" evidence="1">
    <location>
        <begin position="145"/>
        <end position="157"/>
    </location>
</feature>
<dbReference type="Proteomes" id="UP000295443">
    <property type="component" value="Unassembled WGS sequence"/>
</dbReference>
<sequence length="378" mass="41138">MPWPSPGNSVQRPLFWSTWNGSAPTRKPAVDACASSRARPAWSSGTRKARPGRQPTSLSPGRSTIAAVAASRSGRAGRGSMNKVIALLFWAATALLGGLGASQAMSATPMPAAVDAQATEAPKPFLKERETGWFWYKDPQPEPAPSKKSDSRLDSHTSEAAAAKPPEVRMYEKFKADMVEARIVAMFNPTQANVERYVQYRTALVRLADQFAEAGQRVVWANPQYDFTQERPVNVVGLEAYKQEQAKLQRETLERLAKGHVLYFFFRSDCPHCHAFAPVLLGFSRATGIQVFPVSLDGGGLPEFPRPHRDRGQADALGVTQVPALYLANPSTRDVVAVGFGTLSETELIDRLVAIANPSASQYVDAATPVRSLEGFEP</sequence>
<dbReference type="Gene3D" id="3.40.30.10">
    <property type="entry name" value="Glutaredoxin"/>
    <property type="match status" value="1"/>
</dbReference>
<dbReference type="AlphaFoldDB" id="A0A4R1BR11"/>
<feature type="region of interest" description="Disordered" evidence="1">
    <location>
        <begin position="136"/>
        <end position="164"/>
    </location>
</feature>
<keyword evidence="3" id="KW-1185">Reference proteome</keyword>
<dbReference type="InterPro" id="IPR036249">
    <property type="entry name" value="Thioredoxin-like_sf"/>
</dbReference>
<dbReference type="CDD" id="cd02972">
    <property type="entry name" value="DsbA_family"/>
    <property type="match status" value="1"/>
</dbReference>
<organism evidence="2 3">
    <name type="scientific">Parasulfuritortus cantonensis</name>
    <dbReference type="NCBI Taxonomy" id="2528202"/>
    <lineage>
        <taxon>Bacteria</taxon>
        <taxon>Pseudomonadati</taxon>
        <taxon>Pseudomonadota</taxon>
        <taxon>Betaproteobacteria</taxon>
        <taxon>Nitrosomonadales</taxon>
        <taxon>Thiobacillaceae</taxon>
        <taxon>Parasulfuritortus</taxon>
    </lineage>
</organism>
<evidence type="ECO:0000256" key="1">
    <source>
        <dbReference type="SAM" id="MobiDB-lite"/>
    </source>
</evidence>
<proteinExistence type="predicted"/>
<feature type="region of interest" description="Disordered" evidence="1">
    <location>
        <begin position="20"/>
        <end position="64"/>
    </location>
</feature>
<comment type="caution">
    <text evidence="2">The sequence shown here is derived from an EMBL/GenBank/DDBJ whole genome shotgun (WGS) entry which is preliminary data.</text>
</comment>
<reference evidence="2 3" key="1">
    <citation type="submission" date="2019-03" db="EMBL/GenBank/DDBJ databases">
        <title>Genome sequence of Thiobacillaceae bacterium LSR1, a sulfur-oxidizing bacterium isolated from freshwater sediment.</title>
        <authorList>
            <person name="Li S."/>
        </authorList>
    </citation>
    <scope>NUCLEOTIDE SEQUENCE [LARGE SCALE GENOMIC DNA]</scope>
    <source>
        <strain evidence="2 3">LSR1</strain>
    </source>
</reference>
<dbReference type="EMBL" id="SJZB01000003">
    <property type="protein sequence ID" value="TCJ20164.1"/>
    <property type="molecule type" value="Genomic_DNA"/>
</dbReference>
<name>A0A4R1BR11_9PROT</name>
<evidence type="ECO:0008006" key="4">
    <source>
        <dbReference type="Google" id="ProtNLM"/>
    </source>
</evidence>
<dbReference type="OrthoDB" id="5559625at2"/>